<feature type="site" description="Important for substrate specificity" evidence="3">
    <location>
        <position position="152"/>
    </location>
</feature>
<comment type="similarity">
    <text evidence="3">Belongs to the Maf family. YhdE subfamily.</text>
</comment>
<evidence type="ECO:0000256" key="2">
    <source>
        <dbReference type="ARBA" id="ARBA00022801"/>
    </source>
</evidence>
<dbReference type="Gene3D" id="3.90.950.10">
    <property type="match status" value="1"/>
</dbReference>
<comment type="function">
    <text evidence="3">Nucleoside triphosphate pyrophosphatase that hydrolyzes dTTP and UTP. May have a dual role in cell division arrest and in preventing the incorporation of modified nucleotides into cellular nucleic acids.</text>
</comment>
<evidence type="ECO:0000313" key="5">
    <source>
        <dbReference type="Proteomes" id="UP000679950"/>
    </source>
</evidence>
<accession>A0ABQ4KD91</accession>
<dbReference type="SUPFAM" id="SSF52972">
    <property type="entry name" value="ITPase-like"/>
    <property type="match status" value="1"/>
</dbReference>
<dbReference type="EC" id="3.6.1.9" evidence="3"/>
<evidence type="ECO:0000256" key="1">
    <source>
        <dbReference type="ARBA" id="ARBA00001968"/>
    </source>
</evidence>
<dbReference type="NCBIfam" id="TIGR00172">
    <property type="entry name" value="maf"/>
    <property type="match status" value="1"/>
</dbReference>
<keyword evidence="3" id="KW-0963">Cytoplasm</keyword>
<dbReference type="EMBL" id="BORB01000001">
    <property type="protein sequence ID" value="GIN55928.1"/>
    <property type="molecule type" value="Genomic_DNA"/>
</dbReference>
<dbReference type="PANTHER" id="PTHR43213">
    <property type="entry name" value="BIFUNCTIONAL DTTP/UTP PYROPHOSPHATASE/METHYLTRANSFERASE PROTEIN-RELATED"/>
    <property type="match status" value="1"/>
</dbReference>
<feature type="site" description="Important for substrate specificity" evidence="3">
    <location>
        <position position="12"/>
    </location>
</feature>
<feature type="site" description="Important for substrate specificity" evidence="3">
    <location>
        <position position="70"/>
    </location>
</feature>
<dbReference type="PIRSF" id="PIRSF006305">
    <property type="entry name" value="Maf"/>
    <property type="match status" value="1"/>
</dbReference>
<comment type="catalytic activity">
    <reaction evidence="3">
        <text>UTP + H2O = UMP + diphosphate + H(+)</text>
        <dbReference type="Rhea" id="RHEA:29395"/>
        <dbReference type="ChEBI" id="CHEBI:15377"/>
        <dbReference type="ChEBI" id="CHEBI:15378"/>
        <dbReference type="ChEBI" id="CHEBI:33019"/>
        <dbReference type="ChEBI" id="CHEBI:46398"/>
        <dbReference type="ChEBI" id="CHEBI:57865"/>
        <dbReference type="EC" id="3.6.1.9"/>
    </reaction>
</comment>
<feature type="active site" description="Proton acceptor" evidence="3">
    <location>
        <position position="69"/>
    </location>
</feature>
<dbReference type="CDD" id="cd00555">
    <property type="entry name" value="Maf"/>
    <property type="match status" value="1"/>
</dbReference>
<dbReference type="Pfam" id="PF02545">
    <property type="entry name" value="Maf"/>
    <property type="match status" value="1"/>
</dbReference>
<comment type="cofactor">
    <cofactor evidence="1 3">
        <name>a divalent metal cation</name>
        <dbReference type="ChEBI" id="CHEBI:60240"/>
    </cofactor>
</comment>
<organism evidence="4 5">
    <name type="scientific">Lederbergia ruris</name>
    <dbReference type="NCBI Taxonomy" id="217495"/>
    <lineage>
        <taxon>Bacteria</taxon>
        <taxon>Bacillati</taxon>
        <taxon>Bacillota</taxon>
        <taxon>Bacilli</taxon>
        <taxon>Bacillales</taxon>
        <taxon>Bacillaceae</taxon>
        <taxon>Lederbergia</taxon>
    </lineage>
</organism>
<keyword evidence="2 3" id="KW-0378">Hydrolase</keyword>
<proteinExistence type="inferred from homology"/>
<dbReference type="PANTHER" id="PTHR43213:SF5">
    <property type="entry name" value="BIFUNCTIONAL DTTP_UTP PYROPHOSPHATASE_METHYLTRANSFERASE PROTEIN-RELATED"/>
    <property type="match status" value="1"/>
</dbReference>
<comment type="catalytic activity">
    <reaction evidence="3">
        <text>dTTP + H2O = dTMP + diphosphate + H(+)</text>
        <dbReference type="Rhea" id="RHEA:28534"/>
        <dbReference type="ChEBI" id="CHEBI:15377"/>
        <dbReference type="ChEBI" id="CHEBI:15378"/>
        <dbReference type="ChEBI" id="CHEBI:33019"/>
        <dbReference type="ChEBI" id="CHEBI:37568"/>
        <dbReference type="ChEBI" id="CHEBI:63528"/>
        <dbReference type="EC" id="3.6.1.9"/>
    </reaction>
</comment>
<comment type="caution">
    <text evidence="4">The sequence shown here is derived from an EMBL/GenBank/DDBJ whole genome shotgun (WGS) entry which is preliminary data.</text>
</comment>
<evidence type="ECO:0000256" key="3">
    <source>
        <dbReference type="HAMAP-Rule" id="MF_00528"/>
    </source>
</evidence>
<evidence type="ECO:0000313" key="4">
    <source>
        <dbReference type="EMBL" id="GIN55928.1"/>
    </source>
</evidence>
<comment type="caution">
    <text evidence="3">Lacks conserved residue(s) required for the propagation of feature annotation.</text>
</comment>
<reference evidence="4 5" key="1">
    <citation type="submission" date="2021-03" db="EMBL/GenBank/DDBJ databases">
        <title>Antimicrobial resistance genes in bacteria isolated from Japanese honey, and their potential for conferring macrolide and lincosamide resistance in the American foulbrood pathogen Paenibacillus larvae.</title>
        <authorList>
            <person name="Okamoto M."/>
            <person name="Kumagai M."/>
            <person name="Kanamori H."/>
            <person name="Takamatsu D."/>
        </authorList>
    </citation>
    <scope>NUCLEOTIDE SEQUENCE [LARGE SCALE GENOMIC DNA]</scope>
    <source>
        <strain evidence="4 5">J8TS2</strain>
    </source>
</reference>
<gene>
    <name evidence="4" type="primary">maf</name>
    <name evidence="4" type="ORF">J8TS2_02470</name>
</gene>
<keyword evidence="5" id="KW-1185">Reference proteome</keyword>
<name>A0ABQ4KD91_9BACI</name>
<sequence>MKNLILASTSPRRKELLQKLNIPFTTFSPNVDESVNQNLPPEEIVMLLSSRKANVAAQQFPSSTIIAADTIVVSDEKILGKPNSRKEAKQMLCSLSGKRHFVYTGVTLINKQHAECFYEKTAVDFWPLTDQEIEKYLDSGEPFDKAGAYGIQGVGSLFVKSIHGDYYSVVGLPISRLFRLLIEKRLVPYTETSI</sequence>
<dbReference type="HAMAP" id="MF_00528">
    <property type="entry name" value="Maf"/>
    <property type="match status" value="1"/>
</dbReference>
<dbReference type="InterPro" id="IPR003697">
    <property type="entry name" value="Maf-like"/>
</dbReference>
<comment type="subcellular location">
    <subcellularLocation>
        <location evidence="3">Cytoplasm</location>
    </subcellularLocation>
</comment>
<protein>
    <recommendedName>
        <fullName evidence="3">dTTP/UTP pyrophosphatase</fullName>
        <shortName evidence="3">dTTPase/UTPase</shortName>
        <ecNumber evidence="3">3.6.1.9</ecNumber>
    </recommendedName>
    <alternativeName>
        <fullName evidence="3">Nucleoside triphosphate pyrophosphatase</fullName>
    </alternativeName>
    <alternativeName>
        <fullName evidence="3">Nucleotide pyrophosphatase</fullName>
        <shortName evidence="3">Nucleotide PPase</shortName>
    </alternativeName>
</protein>
<dbReference type="Proteomes" id="UP000679950">
    <property type="component" value="Unassembled WGS sequence"/>
</dbReference>
<dbReference type="InterPro" id="IPR029001">
    <property type="entry name" value="ITPase-like_fam"/>
</dbReference>
<dbReference type="RefSeq" id="WP_212965004.1">
    <property type="nucleotide sequence ID" value="NZ_BORB01000001.1"/>
</dbReference>
<keyword evidence="3" id="KW-0546">Nucleotide metabolism</keyword>